<dbReference type="AlphaFoldDB" id="A0A220U2M2"/>
<evidence type="ECO:0000256" key="1">
    <source>
        <dbReference type="SAM" id="Phobius"/>
    </source>
</evidence>
<sequence>MKSVRTFFSILIIVGIILMIGRILTGILLYFDMSFTKFFTDYSLISFVILIVGVLGELTVRNKV</sequence>
<organism evidence="2 3">
    <name type="scientific">Virgibacillus phasianinus</name>
    <dbReference type="NCBI Taxonomy" id="2017483"/>
    <lineage>
        <taxon>Bacteria</taxon>
        <taxon>Bacillati</taxon>
        <taxon>Bacillota</taxon>
        <taxon>Bacilli</taxon>
        <taxon>Bacillales</taxon>
        <taxon>Bacillaceae</taxon>
        <taxon>Virgibacillus</taxon>
    </lineage>
</organism>
<accession>A0A220U2M2</accession>
<keyword evidence="1" id="KW-1133">Transmembrane helix</keyword>
<dbReference type="RefSeq" id="WP_089061351.1">
    <property type="nucleotide sequence ID" value="NZ_CP022315.1"/>
</dbReference>
<feature type="transmembrane region" description="Helical" evidence="1">
    <location>
        <begin position="42"/>
        <end position="60"/>
    </location>
</feature>
<dbReference type="Proteomes" id="UP000198312">
    <property type="component" value="Chromosome"/>
</dbReference>
<gene>
    <name evidence="2" type="ORF">CFK37_07905</name>
</gene>
<evidence type="ECO:0000313" key="2">
    <source>
        <dbReference type="EMBL" id="ASK62091.1"/>
    </source>
</evidence>
<reference evidence="2 3" key="1">
    <citation type="submission" date="2017-07" db="EMBL/GenBank/DDBJ databases">
        <title>Virgibacillus sp. LM2416.</title>
        <authorList>
            <person name="Tak E.J."/>
            <person name="Bae J.-W."/>
        </authorList>
    </citation>
    <scope>NUCLEOTIDE SEQUENCE [LARGE SCALE GENOMIC DNA]</scope>
    <source>
        <strain evidence="2 3">LM2416</strain>
    </source>
</reference>
<dbReference type="KEGG" id="vil:CFK37_07905"/>
<feature type="transmembrane region" description="Helical" evidence="1">
    <location>
        <begin position="7"/>
        <end position="30"/>
    </location>
</feature>
<keyword evidence="1" id="KW-0812">Transmembrane</keyword>
<keyword evidence="1" id="KW-0472">Membrane</keyword>
<proteinExistence type="predicted"/>
<dbReference type="EMBL" id="CP022315">
    <property type="protein sequence ID" value="ASK62091.1"/>
    <property type="molecule type" value="Genomic_DNA"/>
</dbReference>
<dbReference type="OrthoDB" id="2365698at2"/>
<protein>
    <submittedName>
        <fullName evidence="2">Uncharacterized protein</fullName>
    </submittedName>
</protein>
<name>A0A220U2M2_9BACI</name>
<keyword evidence="3" id="KW-1185">Reference proteome</keyword>
<evidence type="ECO:0000313" key="3">
    <source>
        <dbReference type="Proteomes" id="UP000198312"/>
    </source>
</evidence>